<dbReference type="AlphaFoldDB" id="A0A0C2W8C6"/>
<reference evidence="1 2" key="1">
    <citation type="submission" date="2014-04" db="EMBL/GenBank/DDBJ databases">
        <title>Evolutionary Origins and Diversification of the Mycorrhizal Mutualists.</title>
        <authorList>
            <consortium name="DOE Joint Genome Institute"/>
            <consortium name="Mycorrhizal Genomics Consortium"/>
            <person name="Kohler A."/>
            <person name="Kuo A."/>
            <person name="Nagy L.G."/>
            <person name="Floudas D."/>
            <person name="Copeland A."/>
            <person name="Barry K.W."/>
            <person name="Cichocki N."/>
            <person name="Veneault-Fourrey C."/>
            <person name="LaButti K."/>
            <person name="Lindquist E.A."/>
            <person name="Lipzen A."/>
            <person name="Lundell T."/>
            <person name="Morin E."/>
            <person name="Murat C."/>
            <person name="Riley R."/>
            <person name="Ohm R."/>
            <person name="Sun H."/>
            <person name="Tunlid A."/>
            <person name="Henrissat B."/>
            <person name="Grigoriev I.V."/>
            <person name="Hibbett D.S."/>
            <person name="Martin F."/>
        </authorList>
    </citation>
    <scope>NUCLEOTIDE SEQUENCE [LARGE SCALE GENOMIC DNA]</scope>
    <source>
        <strain evidence="1 2">Koide BX008</strain>
    </source>
</reference>
<evidence type="ECO:0000313" key="2">
    <source>
        <dbReference type="Proteomes" id="UP000054549"/>
    </source>
</evidence>
<gene>
    <name evidence="1" type="ORF">M378DRAFT_383958</name>
</gene>
<dbReference type="EMBL" id="KN818370">
    <property type="protein sequence ID" value="KIL57422.1"/>
    <property type="molecule type" value="Genomic_DNA"/>
</dbReference>
<name>A0A0C2W8C6_AMAMK</name>
<protein>
    <submittedName>
        <fullName evidence="1">Uncharacterized protein</fullName>
    </submittedName>
</protein>
<dbReference type="HOGENOM" id="CLU_2605515_0_0_1"/>
<keyword evidence="2" id="KW-1185">Reference proteome</keyword>
<proteinExistence type="predicted"/>
<sequence>MGFMWLDCPQINGLVALCFEPTVEHYKETVHFGSSALTVAHKTSDKDIKTFLTNLCSNRTAKLMNGGFVKRGTSSQKYK</sequence>
<organism evidence="1 2">
    <name type="scientific">Amanita muscaria (strain Koide BX008)</name>
    <dbReference type="NCBI Taxonomy" id="946122"/>
    <lineage>
        <taxon>Eukaryota</taxon>
        <taxon>Fungi</taxon>
        <taxon>Dikarya</taxon>
        <taxon>Basidiomycota</taxon>
        <taxon>Agaricomycotina</taxon>
        <taxon>Agaricomycetes</taxon>
        <taxon>Agaricomycetidae</taxon>
        <taxon>Agaricales</taxon>
        <taxon>Pluteineae</taxon>
        <taxon>Amanitaceae</taxon>
        <taxon>Amanita</taxon>
    </lineage>
</organism>
<dbReference type="InParanoid" id="A0A0C2W8C6"/>
<accession>A0A0C2W8C6</accession>
<dbReference type="Proteomes" id="UP000054549">
    <property type="component" value="Unassembled WGS sequence"/>
</dbReference>
<evidence type="ECO:0000313" key="1">
    <source>
        <dbReference type="EMBL" id="KIL57422.1"/>
    </source>
</evidence>